<reference evidence="3 4" key="1">
    <citation type="submission" date="2018-06" db="EMBL/GenBank/DDBJ databases">
        <title>Actinomadura craniellae sp. nov. isolated from marine sponge Craniella sp.</title>
        <authorList>
            <person name="Li L."/>
            <person name="Xu Q.H."/>
            <person name="Lin H.W."/>
            <person name="Lu Y.H."/>
        </authorList>
    </citation>
    <scope>NUCLEOTIDE SEQUENCE [LARGE SCALE GENOMIC DNA]</scope>
    <source>
        <strain evidence="3 4">LHW63021</strain>
    </source>
</reference>
<dbReference type="AlphaFoldDB" id="A0A365H127"/>
<sequence length="231" mass="24184">MSGPELIQATAAARDLAEAAGHARTVLGLPPGVPDPELAAFGMVNEILNLGRSYLEIVAPSGAGSPLHRFLARGEGGYVVAVRVPDTDALVARAQGRGVRIAHRQDFHGADIVQLHPGDLGVLLEADRIPAGKHWHYDDWAMPDPPAPALDLLAVDVAVDTPAETTALWAHLLDTEPASPTSLRAGAGTIRFVPAAGRRGLVAADLRGTHPAEHRIAGLLVRIVPDGTEES</sequence>
<name>A0A365H127_9ACTN</name>
<dbReference type="Pfam" id="PF13468">
    <property type="entry name" value="Glyoxalase_3"/>
    <property type="match status" value="1"/>
</dbReference>
<evidence type="ECO:0000259" key="2">
    <source>
        <dbReference type="Pfam" id="PF13468"/>
    </source>
</evidence>
<dbReference type="RefSeq" id="WP_111869980.1">
    <property type="nucleotide sequence ID" value="NZ_QLYX01000011.1"/>
</dbReference>
<dbReference type="Proteomes" id="UP000251891">
    <property type="component" value="Unassembled WGS sequence"/>
</dbReference>
<dbReference type="Gene3D" id="3.10.180.10">
    <property type="entry name" value="2,3-Dihydroxybiphenyl 1,2-Dioxygenase, domain 1"/>
    <property type="match status" value="1"/>
</dbReference>
<protein>
    <recommendedName>
        <fullName evidence="2">Glyoxalase-like domain-containing protein</fullName>
    </recommendedName>
</protein>
<dbReference type="PANTHER" id="PTHR43048">
    <property type="entry name" value="METHYLMALONYL-COA EPIMERASE"/>
    <property type="match status" value="1"/>
</dbReference>
<accession>A0A365H127</accession>
<gene>
    <name evidence="3" type="ORF">DPM19_22495</name>
</gene>
<dbReference type="InterPro" id="IPR051785">
    <property type="entry name" value="MMCE/EMCE_epimerase"/>
</dbReference>
<evidence type="ECO:0000313" key="3">
    <source>
        <dbReference type="EMBL" id="RAY12792.1"/>
    </source>
</evidence>
<dbReference type="InterPro" id="IPR025870">
    <property type="entry name" value="Glyoxalase-like_dom"/>
</dbReference>
<dbReference type="SUPFAM" id="SSF54593">
    <property type="entry name" value="Glyoxalase/Bleomycin resistance protein/Dihydroxybiphenyl dioxygenase"/>
    <property type="match status" value="1"/>
</dbReference>
<evidence type="ECO:0000313" key="4">
    <source>
        <dbReference type="Proteomes" id="UP000251891"/>
    </source>
</evidence>
<dbReference type="OrthoDB" id="3743674at2"/>
<feature type="domain" description="Glyoxalase-like" evidence="2">
    <location>
        <begin position="12"/>
        <end position="173"/>
    </location>
</feature>
<dbReference type="PANTHER" id="PTHR43048:SF3">
    <property type="entry name" value="METHYLMALONYL-COA EPIMERASE, MITOCHONDRIAL"/>
    <property type="match status" value="1"/>
</dbReference>
<dbReference type="GO" id="GO:0046872">
    <property type="term" value="F:metal ion binding"/>
    <property type="evidence" value="ECO:0007669"/>
    <property type="project" value="UniProtKB-KW"/>
</dbReference>
<keyword evidence="1" id="KW-0479">Metal-binding</keyword>
<keyword evidence="4" id="KW-1185">Reference proteome</keyword>
<evidence type="ECO:0000256" key="1">
    <source>
        <dbReference type="ARBA" id="ARBA00022723"/>
    </source>
</evidence>
<dbReference type="EMBL" id="QLYX01000011">
    <property type="protein sequence ID" value="RAY12792.1"/>
    <property type="molecule type" value="Genomic_DNA"/>
</dbReference>
<comment type="caution">
    <text evidence="3">The sequence shown here is derived from an EMBL/GenBank/DDBJ whole genome shotgun (WGS) entry which is preliminary data.</text>
</comment>
<dbReference type="GO" id="GO:0004493">
    <property type="term" value="F:methylmalonyl-CoA epimerase activity"/>
    <property type="evidence" value="ECO:0007669"/>
    <property type="project" value="TreeGrafter"/>
</dbReference>
<dbReference type="GO" id="GO:0046491">
    <property type="term" value="P:L-methylmalonyl-CoA metabolic process"/>
    <property type="evidence" value="ECO:0007669"/>
    <property type="project" value="TreeGrafter"/>
</dbReference>
<proteinExistence type="predicted"/>
<organism evidence="3 4">
    <name type="scientific">Actinomadura craniellae</name>
    <dbReference type="NCBI Taxonomy" id="2231787"/>
    <lineage>
        <taxon>Bacteria</taxon>
        <taxon>Bacillati</taxon>
        <taxon>Actinomycetota</taxon>
        <taxon>Actinomycetes</taxon>
        <taxon>Streptosporangiales</taxon>
        <taxon>Thermomonosporaceae</taxon>
        <taxon>Actinomadura</taxon>
    </lineage>
</organism>
<dbReference type="InterPro" id="IPR029068">
    <property type="entry name" value="Glyas_Bleomycin-R_OHBP_Dase"/>
</dbReference>